<keyword evidence="2" id="KW-1185">Reference proteome</keyword>
<dbReference type="Proteomes" id="UP000533598">
    <property type="component" value="Unassembled WGS sequence"/>
</dbReference>
<evidence type="ECO:0000313" key="1">
    <source>
        <dbReference type="EMBL" id="MBB4680011.1"/>
    </source>
</evidence>
<sequence length="151" mass="16899">MAIGAEARIAMANRFEVIMDHGAHNLGSWSKVQGLDVSWDVVEYRAGDAGNDRWYFPGNTKYQTIKLERAACQDSQKVRDWLSATSFKHGNHGGSVVLFDANGARVMEWELRDVMPAKWSIAGFEAMQSKVALETLELVHRGFLDDQIQLG</sequence>
<protein>
    <submittedName>
        <fullName evidence="1">Phage tail-like protein</fullName>
    </submittedName>
</protein>
<reference evidence="1 2" key="1">
    <citation type="submission" date="2020-08" db="EMBL/GenBank/DDBJ databases">
        <title>Sequencing the genomes of 1000 actinobacteria strains.</title>
        <authorList>
            <person name="Klenk H.-P."/>
        </authorList>
    </citation>
    <scope>NUCLEOTIDE SEQUENCE [LARGE SCALE GENOMIC DNA]</scope>
    <source>
        <strain evidence="1 2">DSM 44230</strain>
    </source>
</reference>
<dbReference type="InterPro" id="IPR010667">
    <property type="entry name" value="Phage_T4_Gp19"/>
</dbReference>
<dbReference type="AlphaFoldDB" id="A0A7W7CHS3"/>
<dbReference type="EMBL" id="JACHMH010000001">
    <property type="protein sequence ID" value="MBB4680011.1"/>
    <property type="molecule type" value="Genomic_DNA"/>
</dbReference>
<dbReference type="GO" id="GO:0005198">
    <property type="term" value="F:structural molecule activity"/>
    <property type="evidence" value="ECO:0007669"/>
    <property type="project" value="InterPro"/>
</dbReference>
<dbReference type="Pfam" id="PF06841">
    <property type="entry name" value="Phage_T4_gp19"/>
    <property type="match status" value="1"/>
</dbReference>
<proteinExistence type="predicted"/>
<dbReference type="NCBIfam" id="TIGR02241">
    <property type="entry name" value="conserved hypothetical phage tail region protein"/>
    <property type="match status" value="1"/>
</dbReference>
<organism evidence="1 2">
    <name type="scientific">Crossiella cryophila</name>
    <dbReference type="NCBI Taxonomy" id="43355"/>
    <lineage>
        <taxon>Bacteria</taxon>
        <taxon>Bacillati</taxon>
        <taxon>Actinomycetota</taxon>
        <taxon>Actinomycetes</taxon>
        <taxon>Pseudonocardiales</taxon>
        <taxon>Pseudonocardiaceae</taxon>
        <taxon>Crossiella</taxon>
    </lineage>
</organism>
<dbReference type="InterPro" id="IPR011747">
    <property type="entry name" value="CHP02241"/>
</dbReference>
<dbReference type="RefSeq" id="WP_185005692.1">
    <property type="nucleotide sequence ID" value="NZ_BAAAUI010000019.1"/>
</dbReference>
<name>A0A7W7CHS3_9PSEU</name>
<dbReference type="PANTHER" id="PTHR38009:SF1">
    <property type="entry name" value="CONSERVED HYPOTHETICAL PHAGE TAIL PROTEIN"/>
    <property type="match status" value="1"/>
</dbReference>
<accession>A0A7W7CHS3</accession>
<dbReference type="PANTHER" id="PTHR38009">
    <property type="entry name" value="CONSERVED HYPOTHETICAL PHAGE TAIL PROTEIN"/>
    <property type="match status" value="1"/>
</dbReference>
<comment type="caution">
    <text evidence="1">The sequence shown here is derived from an EMBL/GenBank/DDBJ whole genome shotgun (WGS) entry which is preliminary data.</text>
</comment>
<gene>
    <name evidence="1" type="ORF">HNR67_006129</name>
</gene>
<evidence type="ECO:0000313" key="2">
    <source>
        <dbReference type="Proteomes" id="UP000533598"/>
    </source>
</evidence>